<dbReference type="Pfam" id="PF16316">
    <property type="entry name" value="DUF4956"/>
    <property type="match status" value="1"/>
</dbReference>
<evidence type="ECO:0000313" key="6">
    <source>
        <dbReference type="EMBL" id="RHA84397.1"/>
    </source>
</evidence>
<dbReference type="Proteomes" id="UP000283492">
    <property type="component" value="Unassembled WGS sequence"/>
</dbReference>
<dbReference type="EMBL" id="QRTF01000012">
    <property type="protein sequence ID" value="RGQ50214.1"/>
    <property type="molecule type" value="Genomic_DNA"/>
</dbReference>
<keyword evidence="1" id="KW-0472">Membrane</keyword>
<feature type="transmembrane region" description="Helical" evidence="1">
    <location>
        <begin position="12"/>
        <end position="41"/>
    </location>
</feature>
<feature type="transmembrane region" description="Helical" evidence="1">
    <location>
        <begin position="98"/>
        <end position="116"/>
    </location>
</feature>
<evidence type="ECO:0000313" key="9">
    <source>
        <dbReference type="Proteomes" id="UP000283492"/>
    </source>
</evidence>
<dbReference type="EMBL" id="QRUN01000014">
    <property type="protein sequence ID" value="RGR67488.1"/>
    <property type="molecule type" value="Genomic_DNA"/>
</dbReference>
<evidence type="ECO:0000313" key="5">
    <source>
        <dbReference type="EMBL" id="RGR67488.1"/>
    </source>
</evidence>
<evidence type="ECO:0000313" key="8">
    <source>
        <dbReference type="Proteomes" id="UP000095453"/>
    </source>
</evidence>
<evidence type="ECO:0000313" key="3">
    <source>
        <dbReference type="EMBL" id="CUO39876.1"/>
    </source>
</evidence>
<organism evidence="2 8">
    <name type="scientific">Roseburia inulinivorans</name>
    <dbReference type="NCBI Taxonomy" id="360807"/>
    <lineage>
        <taxon>Bacteria</taxon>
        <taxon>Bacillati</taxon>
        <taxon>Bacillota</taxon>
        <taxon>Clostridia</taxon>
        <taxon>Lachnospirales</taxon>
        <taxon>Lachnospiraceae</taxon>
        <taxon>Roseburia</taxon>
    </lineage>
</organism>
<evidence type="ECO:0000256" key="1">
    <source>
        <dbReference type="SAM" id="Phobius"/>
    </source>
</evidence>
<accession>A0A173T9W3</accession>
<evidence type="ECO:0000313" key="2">
    <source>
        <dbReference type="EMBL" id="CUM99593.1"/>
    </source>
</evidence>
<keyword evidence="1" id="KW-0812">Transmembrane</keyword>
<dbReference type="InterPro" id="IPR032531">
    <property type="entry name" value="DUF4956"/>
</dbReference>
<dbReference type="Proteomes" id="UP000285820">
    <property type="component" value="Unassembled WGS sequence"/>
</dbReference>
<sequence length="231" mass="25080">MLNNLFTGIFDTAGAAVISVPDFLLCIVVSLLIGAFITWVYTYKNRYTTSFAVTLAMLPAIVCIVIMMVNGNVGAGVAVAGAFSLVRFRSVPGTAKEIGTIFLAMAAGLIAGMGYLGFAVLFSLIMGAVMFVLNVTGFGVKKAEVREKTLRITIPEDLNYGAAFDDLFEKYLSSCEVVAVKTSNMGSLYKLTYHVTLKDNAEEKTFLDELRCRNGNLEISMMRQEANVNEL</sequence>
<dbReference type="Proteomes" id="UP000095395">
    <property type="component" value="Unassembled WGS sequence"/>
</dbReference>
<keyword evidence="1" id="KW-1133">Transmembrane helix</keyword>
<dbReference type="EMBL" id="QSFX01000034">
    <property type="protein sequence ID" value="RHA84397.1"/>
    <property type="molecule type" value="Genomic_DNA"/>
</dbReference>
<reference evidence="9 10" key="2">
    <citation type="submission" date="2018-08" db="EMBL/GenBank/DDBJ databases">
        <title>A genome reference for cultivated species of the human gut microbiota.</title>
        <authorList>
            <person name="Zou Y."/>
            <person name="Xue W."/>
            <person name="Luo G."/>
        </authorList>
    </citation>
    <scope>NUCLEOTIDE SEQUENCE [LARGE SCALE GENOMIC DNA]</scope>
    <source>
        <strain evidence="5 11">AF24-4</strain>
        <strain evidence="4 10">AF28-15</strain>
        <strain evidence="6 9">AM42-1AC</strain>
    </source>
</reference>
<evidence type="ECO:0000313" key="4">
    <source>
        <dbReference type="EMBL" id="RGQ50214.1"/>
    </source>
</evidence>
<proteinExistence type="predicted"/>
<dbReference type="Proteomes" id="UP000095453">
    <property type="component" value="Unassembled WGS sequence"/>
</dbReference>
<evidence type="ECO:0000313" key="10">
    <source>
        <dbReference type="Proteomes" id="UP000283738"/>
    </source>
</evidence>
<protein>
    <submittedName>
        <fullName evidence="4">DUF4956 domain-containing protein</fullName>
    </submittedName>
</protein>
<dbReference type="EMBL" id="CYYR01000027">
    <property type="protein sequence ID" value="CUO39876.1"/>
    <property type="molecule type" value="Genomic_DNA"/>
</dbReference>
<reference evidence="7 8" key="1">
    <citation type="submission" date="2015-09" db="EMBL/GenBank/DDBJ databases">
        <authorList>
            <consortium name="Pathogen Informatics"/>
        </authorList>
    </citation>
    <scope>NUCLEOTIDE SEQUENCE [LARGE SCALE GENOMIC DNA]</scope>
    <source>
        <strain evidence="3 7">2789STDY5608835</strain>
        <strain evidence="2 8">2789STDY5608887</strain>
    </source>
</reference>
<gene>
    <name evidence="6" type="ORF">DW914_15270</name>
    <name evidence="5" type="ORF">DWY29_10600</name>
    <name evidence="4" type="ORF">DWY96_07330</name>
    <name evidence="3" type="ORF">ERS852392_03040</name>
    <name evidence="2" type="ORF">ERS852444_01406</name>
</gene>
<feature type="transmembrane region" description="Helical" evidence="1">
    <location>
        <begin position="53"/>
        <end position="86"/>
    </location>
</feature>
<name>A0A173T9W3_9FIRM</name>
<dbReference type="AlphaFoldDB" id="A0A173T9W3"/>
<evidence type="ECO:0000313" key="7">
    <source>
        <dbReference type="Proteomes" id="UP000095395"/>
    </source>
</evidence>
<dbReference type="RefSeq" id="WP_055168755.1">
    <property type="nucleotide sequence ID" value="NZ_CABJFX010000034.1"/>
</dbReference>
<dbReference type="Proteomes" id="UP000283738">
    <property type="component" value="Unassembled WGS sequence"/>
</dbReference>
<dbReference type="EMBL" id="CYXX01000009">
    <property type="protein sequence ID" value="CUM99593.1"/>
    <property type="molecule type" value="Genomic_DNA"/>
</dbReference>
<evidence type="ECO:0000313" key="11">
    <source>
        <dbReference type="Proteomes" id="UP000285820"/>
    </source>
</evidence>